<feature type="transmembrane region" description="Helical" evidence="1">
    <location>
        <begin position="49"/>
        <end position="72"/>
    </location>
</feature>
<reference evidence="2 3" key="1">
    <citation type="submission" date="2024-06" db="EMBL/GenBank/DDBJ databases">
        <title>The Natural Products Discovery Center: Release of the First 8490 Sequenced Strains for Exploring Actinobacteria Biosynthetic Diversity.</title>
        <authorList>
            <person name="Kalkreuter E."/>
            <person name="Kautsar S.A."/>
            <person name="Yang D."/>
            <person name="Bader C.D."/>
            <person name="Teijaro C.N."/>
            <person name="Fluegel L."/>
            <person name="Davis C.M."/>
            <person name="Simpson J.R."/>
            <person name="Lauterbach L."/>
            <person name="Steele A.D."/>
            <person name="Gui C."/>
            <person name="Meng S."/>
            <person name="Li G."/>
            <person name="Viehrig K."/>
            <person name="Ye F."/>
            <person name="Su P."/>
            <person name="Kiefer A.F."/>
            <person name="Nichols A."/>
            <person name="Cepeda A.J."/>
            <person name="Yan W."/>
            <person name="Fan B."/>
            <person name="Jiang Y."/>
            <person name="Adhikari A."/>
            <person name="Zheng C.-J."/>
            <person name="Schuster L."/>
            <person name="Cowan T.M."/>
            <person name="Smanski M.J."/>
            <person name="Chevrette M.G."/>
            <person name="De Carvalho L.P.S."/>
            <person name="Shen B."/>
        </authorList>
    </citation>
    <scope>NUCLEOTIDE SEQUENCE [LARGE SCALE GENOMIC DNA]</scope>
    <source>
        <strain evidence="2 3">NPDC033843</strain>
    </source>
</reference>
<dbReference type="Pfam" id="PF07098">
    <property type="entry name" value="DUF1360"/>
    <property type="match status" value="1"/>
</dbReference>
<gene>
    <name evidence="2" type="ORF">AB0E89_46375</name>
</gene>
<keyword evidence="1" id="KW-0812">Transmembrane</keyword>
<name>A0ABV2ZZ47_9ACTN</name>
<protein>
    <submittedName>
        <fullName evidence="2">DUF1360 domain-containing protein</fullName>
    </submittedName>
</protein>
<evidence type="ECO:0000313" key="3">
    <source>
        <dbReference type="Proteomes" id="UP001550739"/>
    </source>
</evidence>
<sequence length="110" mass="12088">MISLPVLAVLGFAAYRATQLGVHDTILDPARERLAAWHARKIESKPRAFIVQLVSCIYCLGFWLSGATLLAYLLATGAWSDASWLVHGIEWFAVAGVQALLNRRDDTFSG</sequence>
<proteinExistence type="predicted"/>
<dbReference type="Proteomes" id="UP001550739">
    <property type="component" value="Unassembled WGS sequence"/>
</dbReference>
<accession>A0ABV2ZZ47</accession>
<keyword evidence="1" id="KW-1133">Transmembrane helix</keyword>
<organism evidence="2 3">
    <name type="scientific">Streptomyces sp. 900129855</name>
    <dbReference type="NCBI Taxonomy" id="3155129"/>
    <lineage>
        <taxon>Bacteria</taxon>
        <taxon>Bacillati</taxon>
        <taxon>Actinomycetota</taxon>
        <taxon>Actinomycetes</taxon>
        <taxon>Kitasatosporales</taxon>
        <taxon>Streptomycetaceae</taxon>
        <taxon>Streptomyces</taxon>
    </lineage>
</organism>
<dbReference type="RefSeq" id="WP_334580181.1">
    <property type="nucleotide sequence ID" value="NZ_JBEZVE010000056.1"/>
</dbReference>
<evidence type="ECO:0000256" key="1">
    <source>
        <dbReference type="SAM" id="Phobius"/>
    </source>
</evidence>
<dbReference type="EMBL" id="JBEZVE010000056">
    <property type="protein sequence ID" value="MEU3787852.1"/>
    <property type="molecule type" value="Genomic_DNA"/>
</dbReference>
<comment type="caution">
    <text evidence="2">The sequence shown here is derived from an EMBL/GenBank/DDBJ whole genome shotgun (WGS) entry which is preliminary data.</text>
</comment>
<evidence type="ECO:0000313" key="2">
    <source>
        <dbReference type="EMBL" id="MEU3787852.1"/>
    </source>
</evidence>
<keyword evidence="1" id="KW-0472">Membrane</keyword>
<dbReference type="InterPro" id="IPR010773">
    <property type="entry name" value="Mycophage_PG1_Gp7"/>
</dbReference>
<keyword evidence="3" id="KW-1185">Reference proteome</keyword>